<reference evidence="3" key="1">
    <citation type="submission" date="2020-05" db="EMBL/GenBank/DDBJ databases">
        <title>Mycena genomes resolve the evolution of fungal bioluminescence.</title>
        <authorList>
            <person name="Tsai I.J."/>
        </authorList>
    </citation>
    <scope>NUCLEOTIDE SEQUENCE</scope>
    <source>
        <strain evidence="3">160909Yilan</strain>
    </source>
</reference>
<evidence type="ECO:0000259" key="2">
    <source>
        <dbReference type="Pfam" id="PF20152"/>
    </source>
</evidence>
<dbReference type="PANTHER" id="PTHR40465">
    <property type="entry name" value="CHROMOSOME 1, WHOLE GENOME SHOTGUN SEQUENCE"/>
    <property type="match status" value="1"/>
</dbReference>
<gene>
    <name evidence="3" type="ORF">MSAN_00594000</name>
</gene>
<dbReference type="InterPro" id="IPR045339">
    <property type="entry name" value="DUF6534"/>
</dbReference>
<evidence type="ECO:0000313" key="4">
    <source>
        <dbReference type="Proteomes" id="UP000623467"/>
    </source>
</evidence>
<organism evidence="3 4">
    <name type="scientific">Mycena sanguinolenta</name>
    <dbReference type="NCBI Taxonomy" id="230812"/>
    <lineage>
        <taxon>Eukaryota</taxon>
        <taxon>Fungi</taxon>
        <taxon>Dikarya</taxon>
        <taxon>Basidiomycota</taxon>
        <taxon>Agaricomycotina</taxon>
        <taxon>Agaricomycetes</taxon>
        <taxon>Agaricomycetidae</taxon>
        <taxon>Agaricales</taxon>
        <taxon>Marasmiineae</taxon>
        <taxon>Mycenaceae</taxon>
        <taxon>Mycena</taxon>
    </lineage>
</organism>
<keyword evidence="4" id="KW-1185">Reference proteome</keyword>
<feature type="transmembrane region" description="Helical" evidence="1">
    <location>
        <begin position="12"/>
        <end position="34"/>
    </location>
</feature>
<dbReference type="OrthoDB" id="3203775at2759"/>
<feature type="domain" description="DUF6534" evidence="2">
    <location>
        <begin position="163"/>
        <end position="245"/>
    </location>
</feature>
<feature type="transmembrane region" description="Helical" evidence="1">
    <location>
        <begin position="151"/>
        <end position="174"/>
    </location>
</feature>
<dbReference type="EMBL" id="JACAZH010000003">
    <property type="protein sequence ID" value="KAF7373823.1"/>
    <property type="molecule type" value="Genomic_DNA"/>
</dbReference>
<name>A0A8H6Z7N4_9AGAR</name>
<keyword evidence="1" id="KW-0812">Transmembrane</keyword>
<evidence type="ECO:0000256" key="1">
    <source>
        <dbReference type="SAM" id="Phobius"/>
    </source>
</evidence>
<feature type="transmembrane region" description="Helical" evidence="1">
    <location>
        <begin position="116"/>
        <end position="139"/>
    </location>
</feature>
<dbReference type="Proteomes" id="UP000623467">
    <property type="component" value="Unassembled WGS sequence"/>
</dbReference>
<keyword evidence="1" id="KW-0472">Membrane</keyword>
<feature type="transmembrane region" description="Helical" evidence="1">
    <location>
        <begin position="86"/>
        <end position="104"/>
    </location>
</feature>
<proteinExistence type="predicted"/>
<protein>
    <recommendedName>
        <fullName evidence="2">DUF6534 domain-containing protein</fullName>
    </recommendedName>
</protein>
<keyword evidence="1" id="KW-1133">Transmembrane helix</keyword>
<evidence type="ECO:0000313" key="3">
    <source>
        <dbReference type="EMBL" id="KAF7373823.1"/>
    </source>
</evidence>
<dbReference type="Pfam" id="PF20152">
    <property type="entry name" value="DUF6534"/>
    <property type="match status" value="1"/>
</dbReference>
<comment type="caution">
    <text evidence="3">The sequence shown here is derived from an EMBL/GenBank/DDBJ whole genome shotgun (WGS) entry which is preliminary data.</text>
</comment>
<feature type="transmembrane region" description="Helical" evidence="1">
    <location>
        <begin position="228"/>
        <end position="246"/>
    </location>
</feature>
<dbReference type="AlphaFoldDB" id="A0A8H6Z7N4"/>
<accession>A0A8H6Z7N4</accession>
<sequence length="319" mass="35057">MAQYEELLGPILISSWLTAILYGVTICKVWEYVVVYPKTLWFRKGLLLSCAVTSSLALIAEFANVYYPTVTFWGNTAAIQTQYWPVPVYVVCNSLTGIMVDGFLIHRVYRLSQNIWVALFLIISVILALVGSIMVSVIITMANQISSRDKAAAAALVWTIGTAGSDIFITVALIWKLCTMRTAFFSTDSLIRRLAIGAIQTGSTTSTISIATMVSYYIGKDGSNAPTAFHYLIGPCYLLTLLYNLTLQPHDRVGKSGTSGFGETEAPNFCMDGIHVHRTEVISTELISARRPTVISRIYCDKKPNEVAADCSYSSHLTA</sequence>
<feature type="transmembrane region" description="Helical" evidence="1">
    <location>
        <begin position="46"/>
        <end position="66"/>
    </location>
</feature>
<feature type="transmembrane region" description="Helical" evidence="1">
    <location>
        <begin position="194"/>
        <end position="216"/>
    </location>
</feature>
<dbReference type="PANTHER" id="PTHR40465:SF1">
    <property type="entry name" value="DUF6534 DOMAIN-CONTAINING PROTEIN"/>
    <property type="match status" value="1"/>
</dbReference>